<sequence>MEDSASVPPRAPSPPPTVHQAPGIEAGAVDSPSPSKSRHQCYLCSRTYERADHLTRHLKSHDNERTYRCPECGKGFNRADLLNRHHAAHSVKAGEASRKRTGRACAICIRAKTRCDETRPCKRCRAKGVECWESEARIQSASQPIERRAQSYDEFESSAMGSSIRSQHVNDGSMDGSLTHGLNTAPSSVSRHFEDASLLLGLNSNGDLPGVIPFDAMHTDHQPPAFNAATMDFPDFFEQVMMPGNEVPQQGWMMPPDVSNFTSDLNFDGGDFDFSFLASGLTRPSTAQGIRPEINSMVAEKDANTPSDVHLRAEAFKKNPWSWNHWIPERNSSSFSGQDTIDIRQVDRVSSSDQLTTPDSVRLVHCDLRHAERDRMIRVVTQVANTRVTMPSFPSLELLEDLVDIFLLQDSSSIDSYIHSATFVSGKARTELLLAMVAAGARYVSLSPVWKMGLVIQEVVRIAVGDLLESDNTATRELQPLQALLLMLDIGVWSGFRRKTEIAMSFLQPPVTMLAWSNAFRKFSYRDFVPSEHEADGSLEDKWHAWTEREAKKRLILHTFLHDSQLAIIYAKNPLLSPAQMMMPLPACRELWLAPNAQAWRNAYLRLAPPSQSDTPAMMDFFGHNNLLEQYGTVVDKTLCMLIASHGLGHEIWHFRARARLLSGWQNHGRRDRHLEHARQQRDLLDDLTTFQAHCELQVTSAPEVMLTLELLMMLLHVDIEDIQTFSGKLGEEEARSVFPKVLLWSQSGESRVAVFHAGQVFRVARLFEKTRLRDFYAVALHHSALTLWVYGMITTNASRKSGRESPTRAVARAQGESSVVPLDTLDDRAARSFQLLGQGTAGIHDPDLTFVPLSSSKALMATAASILKSNFPGSSNGLPPLIDNLANLMAEIGRLSGRD</sequence>
<feature type="region of interest" description="Disordered" evidence="8">
    <location>
        <begin position="1"/>
        <end position="36"/>
    </location>
</feature>
<dbReference type="PROSITE" id="PS50048">
    <property type="entry name" value="ZN2_CY6_FUNGAL_2"/>
    <property type="match status" value="1"/>
</dbReference>
<organism evidence="11 12">
    <name type="scientific">Elasticomyces elasticus</name>
    <dbReference type="NCBI Taxonomy" id="574655"/>
    <lineage>
        <taxon>Eukaryota</taxon>
        <taxon>Fungi</taxon>
        <taxon>Dikarya</taxon>
        <taxon>Ascomycota</taxon>
        <taxon>Pezizomycotina</taxon>
        <taxon>Dothideomycetes</taxon>
        <taxon>Dothideomycetidae</taxon>
        <taxon>Mycosphaerellales</taxon>
        <taxon>Teratosphaeriaceae</taxon>
        <taxon>Elasticomyces</taxon>
    </lineage>
</organism>
<evidence type="ECO:0000259" key="10">
    <source>
        <dbReference type="PROSITE" id="PS50157"/>
    </source>
</evidence>
<dbReference type="InterPro" id="IPR036236">
    <property type="entry name" value="Znf_C2H2_sf"/>
</dbReference>
<evidence type="ECO:0000256" key="7">
    <source>
        <dbReference type="PROSITE-ProRule" id="PRU00042"/>
    </source>
</evidence>
<dbReference type="SMART" id="SM00355">
    <property type="entry name" value="ZnF_C2H2"/>
    <property type="match status" value="2"/>
</dbReference>
<dbReference type="PANTHER" id="PTHR47660">
    <property type="entry name" value="TRANSCRIPTION FACTOR WITH C2H2 AND ZN(2)-CYS(6) DNA BINDING DOMAIN (EUROFUNG)-RELATED-RELATED"/>
    <property type="match status" value="1"/>
</dbReference>
<dbReference type="Pfam" id="PF04082">
    <property type="entry name" value="Fungal_trans"/>
    <property type="match status" value="1"/>
</dbReference>
<dbReference type="SUPFAM" id="SSF57701">
    <property type="entry name" value="Zn2/Cys6 DNA-binding domain"/>
    <property type="match status" value="1"/>
</dbReference>
<feature type="domain" description="C2H2-type" evidence="10">
    <location>
        <begin position="39"/>
        <end position="66"/>
    </location>
</feature>
<dbReference type="GO" id="GO:0008270">
    <property type="term" value="F:zinc ion binding"/>
    <property type="evidence" value="ECO:0007669"/>
    <property type="project" value="UniProtKB-KW"/>
</dbReference>
<dbReference type="FunFam" id="3.30.160.60:FF:002343">
    <property type="entry name" value="Zinc finger protein 33A"/>
    <property type="match status" value="1"/>
</dbReference>
<keyword evidence="5" id="KW-0804">Transcription</keyword>
<dbReference type="Pfam" id="PF00172">
    <property type="entry name" value="Zn_clus"/>
    <property type="match status" value="1"/>
</dbReference>
<dbReference type="GO" id="GO:0003677">
    <property type="term" value="F:DNA binding"/>
    <property type="evidence" value="ECO:0007669"/>
    <property type="project" value="InterPro"/>
</dbReference>
<dbReference type="EMBL" id="JAVRQU010000025">
    <property type="protein sequence ID" value="KAK5690362.1"/>
    <property type="molecule type" value="Genomic_DNA"/>
</dbReference>
<evidence type="ECO:0000313" key="11">
    <source>
        <dbReference type="EMBL" id="KAK5690362.1"/>
    </source>
</evidence>
<dbReference type="Pfam" id="PF00096">
    <property type="entry name" value="zf-C2H2"/>
    <property type="match status" value="2"/>
</dbReference>
<dbReference type="PROSITE" id="PS00028">
    <property type="entry name" value="ZINC_FINGER_C2H2_1"/>
    <property type="match status" value="2"/>
</dbReference>
<dbReference type="PROSITE" id="PS50157">
    <property type="entry name" value="ZINC_FINGER_C2H2_2"/>
    <property type="match status" value="2"/>
</dbReference>
<evidence type="ECO:0000256" key="6">
    <source>
        <dbReference type="ARBA" id="ARBA00023242"/>
    </source>
</evidence>
<dbReference type="InterPro" id="IPR007219">
    <property type="entry name" value="XnlR_reg_dom"/>
</dbReference>
<comment type="caution">
    <text evidence="11">The sequence shown here is derived from an EMBL/GenBank/DDBJ whole genome shotgun (WGS) entry which is preliminary data.</text>
</comment>
<protein>
    <submittedName>
        <fullName evidence="11">Uncharacterized protein</fullName>
    </submittedName>
</protein>
<keyword evidence="2 7" id="KW-0863">Zinc-finger</keyword>
<name>A0AAN7ZY57_9PEZI</name>
<dbReference type="InterPro" id="IPR036864">
    <property type="entry name" value="Zn2-C6_fun-type_DNA-bd_sf"/>
</dbReference>
<keyword evidence="4" id="KW-0805">Transcription regulation</keyword>
<proteinExistence type="predicted"/>
<evidence type="ECO:0000256" key="2">
    <source>
        <dbReference type="ARBA" id="ARBA00022771"/>
    </source>
</evidence>
<keyword evidence="1" id="KW-0479">Metal-binding</keyword>
<evidence type="ECO:0000256" key="5">
    <source>
        <dbReference type="ARBA" id="ARBA00023163"/>
    </source>
</evidence>
<evidence type="ECO:0000256" key="4">
    <source>
        <dbReference type="ARBA" id="ARBA00023015"/>
    </source>
</evidence>
<accession>A0AAN7ZY57</accession>
<dbReference type="Gene3D" id="4.10.240.10">
    <property type="entry name" value="Zn(2)-C6 fungal-type DNA-binding domain"/>
    <property type="match status" value="1"/>
</dbReference>
<evidence type="ECO:0000256" key="3">
    <source>
        <dbReference type="ARBA" id="ARBA00022833"/>
    </source>
</evidence>
<evidence type="ECO:0000256" key="1">
    <source>
        <dbReference type="ARBA" id="ARBA00022723"/>
    </source>
</evidence>
<gene>
    <name evidence="11" type="ORF">LTR97_012230</name>
</gene>
<dbReference type="CDD" id="cd00067">
    <property type="entry name" value="GAL4"/>
    <property type="match status" value="1"/>
</dbReference>
<dbReference type="SUPFAM" id="SSF57667">
    <property type="entry name" value="beta-beta-alpha zinc fingers"/>
    <property type="match status" value="1"/>
</dbReference>
<dbReference type="Proteomes" id="UP001310594">
    <property type="component" value="Unassembled WGS sequence"/>
</dbReference>
<dbReference type="GO" id="GO:0006351">
    <property type="term" value="P:DNA-templated transcription"/>
    <property type="evidence" value="ECO:0007669"/>
    <property type="project" value="InterPro"/>
</dbReference>
<evidence type="ECO:0000313" key="12">
    <source>
        <dbReference type="Proteomes" id="UP001310594"/>
    </source>
</evidence>
<reference evidence="11" key="1">
    <citation type="submission" date="2023-08" db="EMBL/GenBank/DDBJ databases">
        <title>Black Yeasts Isolated from many extreme environments.</title>
        <authorList>
            <person name="Coleine C."/>
            <person name="Stajich J.E."/>
            <person name="Selbmann L."/>
        </authorList>
    </citation>
    <scope>NUCLEOTIDE SEQUENCE</scope>
    <source>
        <strain evidence="11">CCFEE 5810</strain>
    </source>
</reference>
<feature type="domain" description="Zn(2)-C6 fungal-type" evidence="9">
    <location>
        <begin position="104"/>
        <end position="131"/>
    </location>
</feature>
<evidence type="ECO:0000259" key="9">
    <source>
        <dbReference type="PROSITE" id="PS50048"/>
    </source>
</evidence>
<dbReference type="InterPro" id="IPR001138">
    <property type="entry name" value="Zn2Cys6_DnaBD"/>
</dbReference>
<dbReference type="Gene3D" id="3.30.160.60">
    <property type="entry name" value="Classic Zinc Finger"/>
    <property type="match status" value="1"/>
</dbReference>
<keyword evidence="6" id="KW-0539">Nucleus</keyword>
<dbReference type="InterPro" id="IPR013087">
    <property type="entry name" value="Znf_C2H2_type"/>
</dbReference>
<dbReference type="GO" id="GO:0000981">
    <property type="term" value="F:DNA-binding transcription factor activity, RNA polymerase II-specific"/>
    <property type="evidence" value="ECO:0007669"/>
    <property type="project" value="InterPro"/>
</dbReference>
<dbReference type="PANTHER" id="PTHR47660:SF2">
    <property type="entry name" value="TRANSCRIPTION FACTOR WITH C2H2 AND ZN(2)-CYS(6) DNA BINDING DOMAIN (EUROFUNG)"/>
    <property type="match status" value="1"/>
</dbReference>
<keyword evidence="3" id="KW-0862">Zinc</keyword>
<dbReference type="SMART" id="SM00066">
    <property type="entry name" value="GAL4"/>
    <property type="match status" value="1"/>
</dbReference>
<evidence type="ECO:0000256" key="8">
    <source>
        <dbReference type="SAM" id="MobiDB-lite"/>
    </source>
</evidence>
<feature type="domain" description="C2H2-type" evidence="10">
    <location>
        <begin position="67"/>
        <end position="94"/>
    </location>
</feature>
<dbReference type="AlphaFoldDB" id="A0AAN7ZY57"/>